<reference evidence="1" key="1">
    <citation type="submission" date="2016-04" db="EMBL/GenBank/DDBJ databases">
        <authorList>
            <person name="Evans L.H."/>
            <person name="Alamgir A."/>
            <person name="Owens N."/>
            <person name="Weber N.D."/>
            <person name="Virtaneva K."/>
            <person name="Barbian K."/>
            <person name="Babar A."/>
            <person name="Rosenke K."/>
        </authorList>
    </citation>
    <scope>NUCLEOTIDE SEQUENCE</scope>
    <source>
        <strain evidence="1">86-1</strain>
    </source>
</reference>
<name>A0A212J1E0_9BACT</name>
<dbReference type="AlphaFoldDB" id="A0A212J1E0"/>
<dbReference type="EMBL" id="FLUM01000001">
    <property type="protein sequence ID" value="SBV93288.1"/>
    <property type="molecule type" value="Genomic_DNA"/>
</dbReference>
<proteinExistence type="predicted"/>
<organism evidence="1">
    <name type="scientific">uncultured Dysgonomonas sp</name>
    <dbReference type="NCBI Taxonomy" id="206096"/>
    <lineage>
        <taxon>Bacteria</taxon>
        <taxon>Pseudomonadati</taxon>
        <taxon>Bacteroidota</taxon>
        <taxon>Bacteroidia</taxon>
        <taxon>Bacteroidales</taxon>
        <taxon>Dysgonomonadaceae</taxon>
        <taxon>Dysgonomonas</taxon>
        <taxon>environmental samples</taxon>
    </lineage>
</organism>
<sequence length="45" mass="5187">MFHSVQYDTEGKKIELNSPAPWGLRRLVHHFKELSAISYQLSANS</sequence>
<protein>
    <submittedName>
        <fullName evidence="1">Uncharacterized protein</fullName>
    </submittedName>
</protein>
<evidence type="ECO:0000313" key="1">
    <source>
        <dbReference type="EMBL" id="SBV93288.1"/>
    </source>
</evidence>
<gene>
    <name evidence="1" type="ORF">KL86DYS1_10828</name>
</gene>
<accession>A0A212J1E0</accession>